<keyword evidence="3" id="KW-1185">Reference proteome</keyword>
<organism evidence="2 3">
    <name type="scientific">Heliocybe sulcata</name>
    <dbReference type="NCBI Taxonomy" id="5364"/>
    <lineage>
        <taxon>Eukaryota</taxon>
        <taxon>Fungi</taxon>
        <taxon>Dikarya</taxon>
        <taxon>Basidiomycota</taxon>
        <taxon>Agaricomycotina</taxon>
        <taxon>Agaricomycetes</taxon>
        <taxon>Gloeophyllales</taxon>
        <taxon>Gloeophyllaceae</taxon>
        <taxon>Heliocybe</taxon>
    </lineage>
</organism>
<feature type="region of interest" description="Disordered" evidence="1">
    <location>
        <begin position="211"/>
        <end position="304"/>
    </location>
</feature>
<dbReference type="AlphaFoldDB" id="A0A5C3N604"/>
<evidence type="ECO:0000313" key="2">
    <source>
        <dbReference type="EMBL" id="TFK51916.1"/>
    </source>
</evidence>
<protein>
    <submittedName>
        <fullName evidence="2">Uncharacterized protein</fullName>
    </submittedName>
</protein>
<dbReference type="Proteomes" id="UP000305948">
    <property type="component" value="Unassembled WGS sequence"/>
</dbReference>
<accession>A0A5C3N604</accession>
<reference evidence="2 3" key="1">
    <citation type="journal article" date="2019" name="Nat. Ecol. Evol.">
        <title>Megaphylogeny resolves global patterns of mushroom evolution.</title>
        <authorList>
            <person name="Varga T."/>
            <person name="Krizsan K."/>
            <person name="Foldi C."/>
            <person name="Dima B."/>
            <person name="Sanchez-Garcia M."/>
            <person name="Sanchez-Ramirez S."/>
            <person name="Szollosi G.J."/>
            <person name="Szarkandi J.G."/>
            <person name="Papp V."/>
            <person name="Albert L."/>
            <person name="Andreopoulos W."/>
            <person name="Angelini C."/>
            <person name="Antonin V."/>
            <person name="Barry K.W."/>
            <person name="Bougher N.L."/>
            <person name="Buchanan P."/>
            <person name="Buyck B."/>
            <person name="Bense V."/>
            <person name="Catcheside P."/>
            <person name="Chovatia M."/>
            <person name="Cooper J."/>
            <person name="Damon W."/>
            <person name="Desjardin D."/>
            <person name="Finy P."/>
            <person name="Geml J."/>
            <person name="Haridas S."/>
            <person name="Hughes K."/>
            <person name="Justo A."/>
            <person name="Karasinski D."/>
            <person name="Kautmanova I."/>
            <person name="Kiss B."/>
            <person name="Kocsube S."/>
            <person name="Kotiranta H."/>
            <person name="LaButti K.M."/>
            <person name="Lechner B.E."/>
            <person name="Liimatainen K."/>
            <person name="Lipzen A."/>
            <person name="Lukacs Z."/>
            <person name="Mihaltcheva S."/>
            <person name="Morgado L.N."/>
            <person name="Niskanen T."/>
            <person name="Noordeloos M.E."/>
            <person name="Ohm R.A."/>
            <person name="Ortiz-Santana B."/>
            <person name="Ovrebo C."/>
            <person name="Racz N."/>
            <person name="Riley R."/>
            <person name="Savchenko A."/>
            <person name="Shiryaev A."/>
            <person name="Soop K."/>
            <person name="Spirin V."/>
            <person name="Szebenyi C."/>
            <person name="Tomsovsky M."/>
            <person name="Tulloss R.E."/>
            <person name="Uehling J."/>
            <person name="Grigoriev I.V."/>
            <person name="Vagvolgyi C."/>
            <person name="Papp T."/>
            <person name="Martin F.M."/>
            <person name="Miettinen O."/>
            <person name="Hibbett D.S."/>
            <person name="Nagy L.G."/>
        </authorList>
    </citation>
    <scope>NUCLEOTIDE SEQUENCE [LARGE SCALE GENOMIC DNA]</scope>
    <source>
        <strain evidence="2 3">OMC1185</strain>
    </source>
</reference>
<proteinExistence type="predicted"/>
<sequence>MASRLPASDRWAGLDQGCQPSSAARKVYKNSTLSSISPIHSTRCLRLQPSLLYLHSLVRLRAIDSSRWSILSASSVSRVQPLPCDGYSRLRVLVNSPALGVSSCASLGRIPCRMVPRRHGEQDTLRHPWSCFHRTSQYTLGWLFATRAPSRSSSASSELNIILESTYKSITQMNIGVSPTFKLNITHDAQGAMQDFPTCSGKTYLATTTLSSACPDKDSPSPRYRPAGHREEMLGAGSESGRTPHPTAGQDAREQEEEDGESKRRSQGSAGRTAPKQRPPRRPQDDTLSAGATYSRRAPHFQVR</sequence>
<evidence type="ECO:0000256" key="1">
    <source>
        <dbReference type="SAM" id="MobiDB-lite"/>
    </source>
</evidence>
<gene>
    <name evidence="2" type="ORF">OE88DRAFT_1485676</name>
</gene>
<name>A0A5C3N604_9AGAM</name>
<evidence type="ECO:0000313" key="3">
    <source>
        <dbReference type="Proteomes" id="UP000305948"/>
    </source>
</evidence>
<dbReference type="EMBL" id="ML213510">
    <property type="protein sequence ID" value="TFK51916.1"/>
    <property type="molecule type" value="Genomic_DNA"/>
</dbReference>